<name>A0A1H2VML6_9PSED</name>
<dbReference type="NCBIfam" id="NF003962">
    <property type="entry name" value="PRK05454.2-5"/>
    <property type="match status" value="1"/>
</dbReference>
<comment type="pathway">
    <text evidence="2 12">Glycan metabolism; osmoregulated periplasmic glucan (OPG) biosynthesis.</text>
</comment>
<dbReference type="PANTHER" id="PTHR43867:SF5">
    <property type="entry name" value="GLUCANS BIOSYNTHESIS GLUCOSYLTRANSFERASE H"/>
    <property type="match status" value="1"/>
</dbReference>
<dbReference type="GO" id="GO:0005886">
    <property type="term" value="C:plasma membrane"/>
    <property type="evidence" value="ECO:0007669"/>
    <property type="project" value="UniProtKB-SubCell"/>
</dbReference>
<evidence type="ECO:0000256" key="4">
    <source>
        <dbReference type="ARBA" id="ARBA00020585"/>
    </source>
</evidence>
<dbReference type="FunFam" id="3.90.550.10:FF:000047">
    <property type="entry name" value="Glucans biosynthesis glucosyltransferase H"/>
    <property type="match status" value="1"/>
</dbReference>
<dbReference type="InterPro" id="IPR050321">
    <property type="entry name" value="Glycosyltr_2/OpgH_subfam"/>
</dbReference>
<evidence type="ECO:0000256" key="3">
    <source>
        <dbReference type="ARBA" id="ARBA00009337"/>
    </source>
</evidence>
<organism evidence="14 15">
    <name type="scientific">Pseudomonas kuykendallii</name>
    <dbReference type="NCBI Taxonomy" id="1007099"/>
    <lineage>
        <taxon>Bacteria</taxon>
        <taxon>Pseudomonadati</taxon>
        <taxon>Pseudomonadota</taxon>
        <taxon>Gammaproteobacteria</taxon>
        <taxon>Pseudomonadales</taxon>
        <taxon>Pseudomonadaceae</taxon>
        <taxon>Pseudomonas</taxon>
    </lineage>
</organism>
<evidence type="ECO:0000256" key="12">
    <source>
        <dbReference type="HAMAP-Rule" id="MF_01072"/>
    </source>
</evidence>
<dbReference type="InterPro" id="IPR023725">
    <property type="entry name" value="Glucans_biosynth_gluTrFase_H"/>
</dbReference>
<sequence>MNKPHESASPAEAYRHHLGLSAEDGDLASADDIDVLLGGLATRGRVNGATGEAALDSVGRRLELAWPDLRDSDVIGVDAGQRVCLKATPPVRRTRMLPEPWMTNPLVRGWRKLFGAPPKRLRPPAEADEYAHWRTVGAWRRMILLILMLAQTVVATWYMKQVLPYQGWGMVDLQEVFQQGWLASIRQVLPYVVQTSILLLFALLCCWVSAGFWTALMGFLQLLTGRDKYSISASSTGEEPIDPQARTALVMPIANEDVPRVFAGLRATYESLAATGQLEHFDFFVLSDSNQPDVCVAEQNAWLDLCREVKGFGHIFYRRRRRRVKRKSGNIDDFCRRWGSDYRYMVVLDADSVMSGECLVRLTQLMEANPRAGIIQTAPKASGMDTLYARMQQYATRVYGPLFTAGLHFWQLGESHYWGHNAIIRMQPFIEHCALAPLPGTGSFAGAILSHDFVEAALMRRAGWGVWIAYDLPGSYEELPPNLLDELKRDRRWCHGNLMNFRLFLVKGMHPVHRAVFLTGVMSYLSAPLWFLFLVLSTALLAIHQLLEPQYFLQPGQLFPVWPRWRPEEAIALFSTTLLMLFLPKLLSVMLIWFQGAREYGGKFKVTVSMLLEMFFSMLLAPVRMLYHTIFVTAAFLGWSVQWNSPQRDDDATPWSEAIRRHGMQTLLGAAWTALVAWLNPQFLWWLSPIVLSLMLSIPVSVLSSRSRPGIATRRAKLFVIPEESNTPRELSATDEYTQLNRDNQLKDGFRKAVVDPSLNALACALGTARHGHSEIIERQRQQQIERALSEGPKALDGARKMFLLSDPVALSRLHAQVWRNGVAPWLAGWEKLPAASANPPTGTLQADGLPQPAV</sequence>
<dbReference type="STRING" id="1007099.SAMN05216287_1292"/>
<dbReference type="CDD" id="cd04191">
    <property type="entry name" value="Glucan_BSP_MdoH"/>
    <property type="match status" value="1"/>
</dbReference>
<dbReference type="GO" id="GO:0009250">
    <property type="term" value="P:glucan biosynthetic process"/>
    <property type="evidence" value="ECO:0007669"/>
    <property type="project" value="UniProtKB-UniRule"/>
</dbReference>
<feature type="transmembrane region" description="Helical" evidence="12">
    <location>
        <begin position="197"/>
        <end position="220"/>
    </location>
</feature>
<dbReference type="AlphaFoldDB" id="A0A1H2VML6"/>
<dbReference type="SUPFAM" id="SSF53448">
    <property type="entry name" value="Nucleotide-diphospho-sugar transferases"/>
    <property type="match status" value="1"/>
</dbReference>
<evidence type="ECO:0000256" key="7">
    <source>
        <dbReference type="ARBA" id="ARBA00022676"/>
    </source>
</evidence>
<dbReference type="EC" id="2.4.1.-" evidence="12"/>
<evidence type="ECO:0000256" key="6">
    <source>
        <dbReference type="ARBA" id="ARBA00022519"/>
    </source>
</evidence>
<dbReference type="NCBIfam" id="NF003955">
    <property type="entry name" value="PRK05454.1-1"/>
    <property type="match status" value="1"/>
</dbReference>
<proteinExistence type="inferred from homology"/>
<evidence type="ECO:0000256" key="10">
    <source>
        <dbReference type="ARBA" id="ARBA00022989"/>
    </source>
</evidence>
<keyword evidence="11 12" id="KW-0472">Membrane</keyword>
<dbReference type="RefSeq" id="WP_090225632.1">
    <property type="nucleotide sequence ID" value="NZ_FNNU01000002.1"/>
</dbReference>
<protein>
    <recommendedName>
        <fullName evidence="4 12">Glucans biosynthesis glucosyltransferase H</fullName>
        <ecNumber evidence="12">2.4.1.-</ecNumber>
    </recommendedName>
</protein>
<feature type="transmembrane region" description="Helical" evidence="12">
    <location>
        <begin position="570"/>
        <end position="594"/>
    </location>
</feature>
<gene>
    <name evidence="12" type="primary">opgH</name>
    <name evidence="14" type="ORF">SAMN05216287_1292</name>
</gene>
<feature type="transmembrane region" description="Helical" evidence="12">
    <location>
        <begin position="615"/>
        <end position="639"/>
    </location>
</feature>
<keyword evidence="9 12" id="KW-0812">Transmembrane</keyword>
<evidence type="ECO:0000313" key="15">
    <source>
        <dbReference type="Proteomes" id="UP000243778"/>
    </source>
</evidence>
<evidence type="ECO:0000256" key="8">
    <source>
        <dbReference type="ARBA" id="ARBA00022679"/>
    </source>
</evidence>
<evidence type="ECO:0000256" key="11">
    <source>
        <dbReference type="ARBA" id="ARBA00023136"/>
    </source>
</evidence>
<reference evidence="15" key="1">
    <citation type="submission" date="2016-10" db="EMBL/GenBank/DDBJ databases">
        <authorList>
            <person name="Varghese N."/>
            <person name="Submissions S."/>
        </authorList>
    </citation>
    <scope>NUCLEOTIDE SEQUENCE [LARGE SCALE GENOMIC DNA]</scope>
    <source>
        <strain evidence="15">NRRL B-59562</strain>
    </source>
</reference>
<dbReference type="Gene3D" id="3.90.550.10">
    <property type="entry name" value="Spore Coat Polysaccharide Biosynthesis Protein SpsA, Chain A"/>
    <property type="match status" value="1"/>
</dbReference>
<accession>A0A1H2VML6</accession>
<evidence type="ECO:0000256" key="1">
    <source>
        <dbReference type="ARBA" id="ARBA00004429"/>
    </source>
</evidence>
<keyword evidence="8 12" id="KW-0808">Transferase</keyword>
<dbReference type="OrthoDB" id="9775281at2"/>
<dbReference type="EMBL" id="FNNU01000002">
    <property type="protein sequence ID" value="SDW69615.1"/>
    <property type="molecule type" value="Genomic_DNA"/>
</dbReference>
<dbReference type="PANTHER" id="PTHR43867">
    <property type="entry name" value="CELLULOSE SYNTHASE CATALYTIC SUBUNIT A [UDP-FORMING]"/>
    <property type="match status" value="1"/>
</dbReference>
<evidence type="ECO:0000259" key="13">
    <source>
        <dbReference type="Pfam" id="PF00535"/>
    </source>
</evidence>
<dbReference type="InterPro" id="IPR001173">
    <property type="entry name" value="Glyco_trans_2-like"/>
</dbReference>
<keyword evidence="10 12" id="KW-1133">Transmembrane helix</keyword>
<comment type="function">
    <text evidence="12">Involved in the biosynthesis of osmoregulated periplasmic glucans (OPGs).</text>
</comment>
<dbReference type="GO" id="GO:0016758">
    <property type="term" value="F:hexosyltransferase activity"/>
    <property type="evidence" value="ECO:0007669"/>
    <property type="project" value="UniProtKB-UniRule"/>
</dbReference>
<evidence type="ECO:0000313" key="14">
    <source>
        <dbReference type="EMBL" id="SDW69615.1"/>
    </source>
</evidence>
<dbReference type="Pfam" id="PF00535">
    <property type="entry name" value="Glycos_transf_2"/>
    <property type="match status" value="1"/>
</dbReference>
<feature type="transmembrane region" description="Helical" evidence="12">
    <location>
        <begin position="515"/>
        <end position="543"/>
    </location>
</feature>
<feature type="domain" description="Glycosyltransferase 2-like" evidence="13">
    <location>
        <begin position="250"/>
        <end position="431"/>
    </location>
</feature>
<evidence type="ECO:0000256" key="2">
    <source>
        <dbReference type="ARBA" id="ARBA00005001"/>
    </source>
</evidence>
<dbReference type="Proteomes" id="UP000243778">
    <property type="component" value="Unassembled WGS sequence"/>
</dbReference>
<dbReference type="HAMAP" id="MF_01072">
    <property type="entry name" value="MdoH_OpgH"/>
    <property type="match status" value="1"/>
</dbReference>
<keyword evidence="5 12" id="KW-1003">Cell membrane</keyword>
<dbReference type="UniPathway" id="UPA00637"/>
<feature type="transmembrane region" description="Helical" evidence="12">
    <location>
        <begin position="142"/>
        <end position="159"/>
    </location>
</feature>
<evidence type="ECO:0000256" key="5">
    <source>
        <dbReference type="ARBA" id="ARBA00022475"/>
    </source>
</evidence>
<comment type="subcellular location">
    <subcellularLocation>
        <location evidence="1">Cell inner membrane</location>
        <topology evidence="1">Multi-pass membrane protein</topology>
    </subcellularLocation>
    <subcellularLocation>
        <location evidence="12">Cell membrane</location>
        <topology evidence="12">Multi-pass membrane protein</topology>
    </subcellularLocation>
</comment>
<dbReference type="InterPro" id="IPR029044">
    <property type="entry name" value="Nucleotide-diphossugar_trans"/>
</dbReference>
<feature type="transmembrane region" description="Helical" evidence="12">
    <location>
        <begin position="683"/>
        <end position="705"/>
    </location>
</feature>
<keyword evidence="15" id="KW-1185">Reference proteome</keyword>
<evidence type="ECO:0000256" key="9">
    <source>
        <dbReference type="ARBA" id="ARBA00022692"/>
    </source>
</evidence>
<dbReference type="NCBIfam" id="NF003958">
    <property type="entry name" value="PRK05454.2-1"/>
    <property type="match status" value="1"/>
</dbReference>
<comment type="similarity">
    <text evidence="3 12">Belongs to the glycosyltransferase 2 family. OpgH subfamily.</text>
</comment>
<keyword evidence="7 12" id="KW-0328">Glycosyltransferase</keyword>
<keyword evidence="6" id="KW-0997">Cell inner membrane</keyword>